<organism evidence="7 8">
    <name type="scientific">Paraphaeosphaeria sporulosa</name>
    <dbReference type="NCBI Taxonomy" id="1460663"/>
    <lineage>
        <taxon>Eukaryota</taxon>
        <taxon>Fungi</taxon>
        <taxon>Dikarya</taxon>
        <taxon>Ascomycota</taxon>
        <taxon>Pezizomycotina</taxon>
        <taxon>Dothideomycetes</taxon>
        <taxon>Pleosporomycetidae</taxon>
        <taxon>Pleosporales</taxon>
        <taxon>Massarineae</taxon>
        <taxon>Didymosphaeriaceae</taxon>
        <taxon>Paraphaeosphaeria</taxon>
    </lineage>
</organism>
<comment type="similarity">
    <text evidence="2">Belongs to the IFI6/IFI27 family.</text>
</comment>
<dbReference type="Proteomes" id="UP000077069">
    <property type="component" value="Unassembled WGS sequence"/>
</dbReference>
<keyword evidence="6" id="KW-0732">Signal</keyword>
<dbReference type="InterPro" id="IPR009311">
    <property type="entry name" value="IFI6/IFI27-like"/>
</dbReference>
<dbReference type="RefSeq" id="XP_018037338.1">
    <property type="nucleotide sequence ID" value="XM_018181917.1"/>
</dbReference>
<protein>
    <submittedName>
        <fullName evidence="7">Uncharacterized protein</fullName>
    </submittedName>
</protein>
<comment type="subcellular location">
    <subcellularLocation>
        <location evidence="1">Membrane</location>
        <topology evidence="1">Multi-pass membrane protein</topology>
    </subcellularLocation>
</comment>
<feature type="signal peptide" evidence="6">
    <location>
        <begin position="1"/>
        <end position="21"/>
    </location>
</feature>
<evidence type="ECO:0000256" key="3">
    <source>
        <dbReference type="ARBA" id="ARBA00022692"/>
    </source>
</evidence>
<evidence type="ECO:0000256" key="4">
    <source>
        <dbReference type="ARBA" id="ARBA00022989"/>
    </source>
</evidence>
<accession>A0A177CHC0</accession>
<evidence type="ECO:0000256" key="6">
    <source>
        <dbReference type="SAM" id="SignalP"/>
    </source>
</evidence>
<keyword evidence="3" id="KW-0812">Transmembrane</keyword>
<dbReference type="Pfam" id="PF06140">
    <property type="entry name" value="Ifi-6-16"/>
    <property type="match status" value="1"/>
</dbReference>
<keyword evidence="4" id="KW-1133">Transmembrane helix</keyword>
<feature type="chain" id="PRO_5008058161" evidence="6">
    <location>
        <begin position="22"/>
        <end position="162"/>
    </location>
</feature>
<dbReference type="InParanoid" id="A0A177CHC0"/>
<dbReference type="PANTHER" id="PTHR16932">
    <property type="entry name" value="INTERFERON ALPHA-INDUCIBLE PROTEIN 27"/>
    <property type="match status" value="1"/>
</dbReference>
<dbReference type="STRING" id="1460663.A0A177CHC0"/>
<proteinExistence type="inferred from homology"/>
<dbReference type="GeneID" id="28765403"/>
<keyword evidence="5" id="KW-0472">Membrane</keyword>
<dbReference type="InterPro" id="IPR038213">
    <property type="entry name" value="IFI6/IFI27-like_sf"/>
</dbReference>
<evidence type="ECO:0000313" key="8">
    <source>
        <dbReference type="Proteomes" id="UP000077069"/>
    </source>
</evidence>
<evidence type="ECO:0000256" key="1">
    <source>
        <dbReference type="ARBA" id="ARBA00004141"/>
    </source>
</evidence>
<dbReference type="OrthoDB" id="10616298at2759"/>
<dbReference type="Gene3D" id="6.10.110.10">
    <property type="match status" value="1"/>
</dbReference>
<keyword evidence="8" id="KW-1185">Reference proteome</keyword>
<evidence type="ECO:0000313" key="7">
    <source>
        <dbReference type="EMBL" id="OAG06973.1"/>
    </source>
</evidence>
<dbReference type="PANTHER" id="PTHR16932:SF18">
    <property type="entry name" value="INTERFERON, ALPHA-INDUCIBLE PROTEIN 27-LIKE 2"/>
    <property type="match status" value="1"/>
</dbReference>
<sequence>MRLSFLPCFILLASTTPQPYAMSFIPKSAKNVTRVAVGAKDWVVNNPKTAAGVAAAPVVGVVAAPLALGVAGFTAGGVAAGSMAAGIQAGIGNVAAGSIFAGLMSAGAGGAALAVVQGIAGGAAAAVAGGTAYVMKKGKVQDEDIRNSEGGKGNGKGPAAKL</sequence>
<name>A0A177CHC0_9PLEO</name>
<dbReference type="GO" id="GO:0016020">
    <property type="term" value="C:membrane"/>
    <property type="evidence" value="ECO:0007669"/>
    <property type="project" value="UniProtKB-SubCell"/>
</dbReference>
<evidence type="ECO:0000256" key="2">
    <source>
        <dbReference type="ARBA" id="ARBA00007262"/>
    </source>
</evidence>
<reference evidence="7 8" key="1">
    <citation type="submission" date="2016-05" db="EMBL/GenBank/DDBJ databases">
        <title>Comparative analysis of secretome profiles of manganese(II)-oxidizing ascomycete fungi.</title>
        <authorList>
            <consortium name="DOE Joint Genome Institute"/>
            <person name="Zeiner C.A."/>
            <person name="Purvine S.O."/>
            <person name="Zink E.M."/>
            <person name="Wu S."/>
            <person name="Pasa-Tolic L."/>
            <person name="Chaput D.L."/>
            <person name="Haridas S."/>
            <person name="Grigoriev I.V."/>
            <person name="Santelli C.M."/>
            <person name="Hansel C.M."/>
        </authorList>
    </citation>
    <scope>NUCLEOTIDE SEQUENCE [LARGE SCALE GENOMIC DNA]</scope>
    <source>
        <strain evidence="7 8">AP3s5-JAC2a</strain>
    </source>
</reference>
<evidence type="ECO:0000256" key="5">
    <source>
        <dbReference type="ARBA" id="ARBA00023136"/>
    </source>
</evidence>
<dbReference type="AlphaFoldDB" id="A0A177CHC0"/>
<dbReference type="EMBL" id="KV441551">
    <property type="protein sequence ID" value="OAG06973.1"/>
    <property type="molecule type" value="Genomic_DNA"/>
</dbReference>
<gene>
    <name evidence="7" type="ORF">CC84DRAFT_1204611</name>
</gene>